<evidence type="ECO:0000256" key="2">
    <source>
        <dbReference type="SAM" id="Phobius"/>
    </source>
</evidence>
<feature type="compositionally biased region" description="Polar residues" evidence="1">
    <location>
        <begin position="158"/>
        <end position="173"/>
    </location>
</feature>
<dbReference type="EMBL" id="RXLP01000002">
    <property type="protein sequence ID" value="TCD54911.1"/>
    <property type="molecule type" value="Genomic_DNA"/>
</dbReference>
<dbReference type="RefSeq" id="WP_131282970.1">
    <property type="nucleotide sequence ID" value="NZ_RXLP01000002.1"/>
</dbReference>
<reference evidence="3 4" key="1">
    <citation type="submission" date="2018-12" db="EMBL/GenBank/DDBJ databases">
        <title>Alloscrdovia theropitheci sp. nov: a novel taxon from the feces of the bleeding-herat monkey (Theropithecus geleda).</title>
        <authorList>
            <person name="Modesto M."/>
        </authorList>
    </citation>
    <scope>NUCLEOTIDE SEQUENCE [LARGE SCALE GENOMIC DNA]</scope>
    <source>
        <strain evidence="3 4">GLDI4/2</strain>
    </source>
</reference>
<protein>
    <submittedName>
        <fullName evidence="3">Uncharacterized protein</fullName>
    </submittedName>
</protein>
<name>A0A4R0QYX3_9BIFI</name>
<gene>
    <name evidence="3" type="ORF">EJ419_00510</name>
</gene>
<dbReference type="AlphaFoldDB" id="A0A4R0QYX3"/>
<evidence type="ECO:0000313" key="3">
    <source>
        <dbReference type="EMBL" id="TCD54911.1"/>
    </source>
</evidence>
<feature type="transmembrane region" description="Helical" evidence="2">
    <location>
        <begin position="7"/>
        <end position="28"/>
    </location>
</feature>
<proteinExistence type="predicted"/>
<comment type="caution">
    <text evidence="3">The sequence shown here is derived from an EMBL/GenBank/DDBJ whole genome shotgun (WGS) entry which is preliminary data.</text>
</comment>
<sequence>MKLRNQIIRMICFSIIGVAASLLMVVRSFTESDITGFALFISGIVVPFILLGYAIRVCSGNTQVWLALTNVVFIIASVTVFLFSETLCNTFGCPRYDYGSFIWRPLYATVTILMCIGSVLVTIAIARLRKTEEVVHTPNLNPVPASAPIPAPAPVQGETISPSATLPSTQPDA</sequence>
<keyword evidence="2" id="KW-0472">Membrane</keyword>
<feature type="transmembrane region" description="Helical" evidence="2">
    <location>
        <begin position="34"/>
        <end position="55"/>
    </location>
</feature>
<evidence type="ECO:0000313" key="4">
    <source>
        <dbReference type="Proteomes" id="UP000291289"/>
    </source>
</evidence>
<keyword evidence="2" id="KW-0812">Transmembrane</keyword>
<keyword evidence="4" id="KW-1185">Reference proteome</keyword>
<organism evidence="3 4">
    <name type="scientific">Alloscardovia theropitheci</name>
    <dbReference type="NCBI Taxonomy" id="2496842"/>
    <lineage>
        <taxon>Bacteria</taxon>
        <taxon>Bacillati</taxon>
        <taxon>Actinomycetota</taxon>
        <taxon>Actinomycetes</taxon>
        <taxon>Bifidobacteriales</taxon>
        <taxon>Bifidobacteriaceae</taxon>
        <taxon>Alloscardovia</taxon>
    </lineage>
</organism>
<feature type="transmembrane region" description="Helical" evidence="2">
    <location>
        <begin position="104"/>
        <end position="126"/>
    </location>
</feature>
<accession>A0A4R0QYX3</accession>
<feature type="region of interest" description="Disordered" evidence="1">
    <location>
        <begin position="150"/>
        <end position="173"/>
    </location>
</feature>
<evidence type="ECO:0000256" key="1">
    <source>
        <dbReference type="SAM" id="MobiDB-lite"/>
    </source>
</evidence>
<dbReference type="Proteomes" id="UP000291289">
    <property type="component" value="Unassembled WGS sequence"/>
</dbReference>
<feature type="transmembrane region" description="Helical" evidence="2">
    <location>
        <begin position="64"/>
        <end position="84"/>
    </location>
</feature>
<keyword evidence="2" id="KW-1133">Transmembrane helix</keyword>
<dbReference type="OrthoDB" id="10009292at2"/>